<dbReference type="InterPro" id="IPR032675">
    <property type="entry name" value="LRR_dom_sf"/>
</dbReference>
<evidence type="ECO:0000313" key="10">
    <source>
        <dbReference type="EMBL" id="RWR85103.1"/>
    </source>
</evidence>
<dbReference type="FunFam" id="3.40.50.300:FF:001091">
    <property type="entry name" value="Probable disease resistance protein At1g61300"/>
    <property type="match status" value="1"/>
</dbReference>
<feature type="domain" description="Disease resistance R13L4/SHOC-2-like LRR" evidence="9">
    <location>
        <begin position="570"/>
        <end position="876"/>
    </location>
</feature>
<feature type="signal peptide" evidence="5">
    <location>
        <begin position="1"/>
        <end position="21"/>
    </location>
</feature>
<dbReference type="EMBL" id="QPKB01000005">
    <property type="protein sequence ID" value="RWR85103.1"/>
    <property type="molecule type" value="Genomic_DNA"/>
</dbReference>
<dbReference type="InterPro" id="IPR044974">
    <property type="entry name" value="Disease_R_plants"/>
</dbReference>
<dbReference type="Pfam" id="PF00931">
    <property type="entry name" value="NB-ARC"/>
    <property type="match status" value="1"/>
</dbReference>
<evidence type="ECO:0000259" key="9">
    <source>
        <dbReference type="Pfam" id="PF23598"/>
    </source>
</evidence>
<evidence type="ECO:0000259" key="8">
    <source>
        <dbReference type="Pfam" id="PF23559"/>
    </source>
</evidence>
<accession>A0A3S3MJY8</accession>
<dbReference type="SUPFAM" id="SSF52058">
    <property type="entry name" value="L domain-like"/>
    <property type="match status" value="1"/>
</dbReference>
<evidence type="ECO:0000259" key="6">
    <source>
        <dbReference type="Pfam" id="PF00931"/>
    </source>
</evidence>
<name>A0A3S3MJY8_9MAGN</name>
<dbReference type="InterPro" id="IPR042197">
    <property type="entry name" value="Apaf_helical"/>
</dbReference>
<keyword evidence="11" id="KW-1185">Reference proteome</keyword>
<keyword evidence="3" id="KW-0611">Plant defense</keyword>
<dbReference type="SUPFAM" id="SSF52540">
    <property type="entry name" value="P-loop containing nucleoside triphosphate hydrolases"/>
    <property type="match status" value="1"/>
</dbReference>
<dbReference type="InterPro" id="IPR027417">
    <property type="entry name" value="P-loop_NTPase"/>
</dbReference>
<organism evidence="10 11">
    <name type="scientific">Cinnamomum micranthum f. kanehirae</name>
    <dbReference type="NCBI Taxonomy" id="337451"/>
    <lineage>
        <taxon>Eukaryota</taxon>
        <taxon>Viridiplantae</taxon>
        <taxon>Streptophyta</taxon>
        <taxon>Embryophyta</taxon>
        <taxon>Tracheophyta</taxon>
        <taxon>Spermatophyta</taxon>
        <taxon>Magnoliopsida</taxon>
        <taxon>Magnoliidae</taxon>
        <taxon>Laurales</taxon>
        <taxon>Lauraceae</taxon>
        <taxon>Cinnamomum</taxon>
    </lineage>
</organism>
<feature type="compositionally biased region" description="Gly residues" evidence="4">
    <location>
        <begin position="930"/>
        <end position="943"/>
    </location>
</feature>
<dbReference type="GO" id="GO:0098542">
    <property type="term" value="P:defense response to other organism"/>
    <property type="evidence" value="ECO:0007669"/>
    <property type="project" value="TreeGrafter"/>
</dbReference>
<comment type="caution">
    <text evidence="10">The sequence shown here is derived from an EMBL/GenBank/DDBJ whole genome shotgun (WGS) entry which is preliminary data.</text>
</comment>
<proteinExistence type="predicted"/>
<dbReference type="Gene3D" id="3.80.10.10">
    <property type="entry name" value="Ribonuclease Inhibitor"/>
    <property type="match status" value="1"/>
</dbReference>
<evidence type="ECO:0000256" key="2">
    <source>
        <dbReference type="ARBA" id="ARBA00022741"/>
    </source>
</evidence>
<dbReference type="GO" id="GO:0043531">
    <property type="term" value="F:ADP binding"/>
    <property type="evidence" value="ECO:0007669"/>
    <property type="project" value="InterPro"/>
</dbReference>
<feature type="domain" description="Disease resistance N-terminal" evidence="7">
    <location>
        <begin position="5"/>
        <end position="86"/>
    </location>
</feature>
<gene>
    <name evidence="10" type="ORF">CKAN_01394800</name>
</gene>
<dbReference type="FunFam" id="1.10.10.10:FF:000322">
    <property type="entry name" value="Probable disease resistance protein At1g63360"/>
    <property type="match status" value="1"/>
</dbReference>
<dbReference type="PRINTS" id="PR00364">
    <property type="entry name" value="DISEASERSIST"/>
</dbReference>
<keyword evidence="1" id="KW-0677">Repeat</keyword>
<dbReference type="InterPro" id="IPR055414">
    <property type="entry name" value="LRR_R13L4/SHOC2-like"/>
</dbReference>
<keyword evidence="5" id="KW-0732">Signal</keyword>
<dbReference type="Gene3D" id="1.10.8.430">
    <property type="entry name" value="Helical domain of apoptotic protease-activating factors"/>
    <property type="match status" value="1"/>
</dbReference>
<evidence type="ECO:0000256" key="3">
    <source>
        <dbReference type="ARBA" id="ARBA00022821"/>
    </source>
</evidence>
<feature type="region of interest" description="Disordered" evidence="4">
    <location>
        <begin position="924"/>
        <end position="943"/>
    </location>
</feature>
<sequence>MASSAVDFLVCTLGSLLLQEASLVGRLDNNLDDIRCELQSIQSFLKDSDVKNESNGVRTWVAQVRDAAYDVEDIIDKFMYHMTKNNFGAHGVIYNTVCFPRYCFSSHQIATQLQEIKSKITDIYERGKRYGFVEEASSSRGKDTGEDKKSFPESVHFVPDNDIIGIEENKNYLIRWLKDKEPQRMVLSVVGMGGLGKTTLVTKAYKAVELKECFHCCACITISQSYKIRDVLQSLIKELYKSNDAPVPHNIGQMSYEDLVSTLIAYLQPSNSRPKRYVIVLDDVWDMNVWQDIKVALPDSGCGSRVILTTRNEDVASSLGVGSKVIHLEPLCPNSAWNLFCNRAFWNDADKSCPPELNSYARSLVHKCEGLPLAIVSIGGLMSLKEKTALEWKKVEVSLNWELSNNPNLERMKNLLLHSFNDLPYYLRPCFLYCCIFPEDYIIRRKKLIRLWIAEGFVEERKGLILEEVADSYLKELICRNMLQVIEMDDFRRSTSYRMHDLLRELALSIAAEENFCMIYDSQETNQDRKARRLSVQKSNYKISQGKSMANLRTFFSVTADIVSSSSLRSIIQAFRLLRVLDLQGSSIGGIPDELTDLFNLRYLSLRDTNVKTLPKSLGKLKNLQTLDLRNTKVERLPKGVEKMKQLRHLYFYRYTHQAGYNFLNGKRAPPGICKLKSLQSLVAVEASNEIIRQVGNLSQLTKFTIVKVRDTNGMQLCTSIEKMTRLLHLHVMAADEEETLLLESVSSPPPLLQKLILTGHLKKLPPWITTLVDLCYLSLRWSRIRDQDIFSSLKSMSNLMFLRLVNAYEGKHLRFYAGCFPKLKVLTLSGLKFLDWIEVEEKAMSCLRVLRLIDCGKLKMLPQGFESLSELEKLYLRSMPKELINRIEGDDLLKGHGNRMWEGSTGPFYSSLNKSGSGEGVDGKLVASGTGGSEGNGGDRIL</sequence>
<dbReference type="InterPro" id="IPR002182">
    <property type="entry name" value="NB-ARC"/>
</dbReference>
<dbReference type="Gene3D" id="1.10.10.10">
    <property type="entry name" value="Winged helix-like DNA-binding domain superfamily/Winged helix DNA-binding domain"/>
    <property type="match status" value="1"/>
</dbReference>
<dbReference type="Proteomes" id="UP000283530">
    <property type="component" value="Unassembled WGS sequence"/>
</dbReference>
<feature type="domain" description="NB-ARC" evidence="6">
    <location>
        <begin position="167"/>
        <end position="348"/>
    </location>
</feature>
<dbReference type="InterPro" id="IPR041118">
    <property type="entry name" value="Rx_N"/>
</dbReference>
<dbReference type="PANTHER" id="PTHR23155">
    <property type="entry name" value="DISEASE RESISTANCE PROTEIN RP"/>
    <property type="match status" value="1"/>
</dbReference>
<evidence type="ECO:0000313" key="11">
    <source>
        <dbReference type="Proteomes" id="UP000283530"/>
    </source>
</evidence>
<dbReference type="PANTHER" id="PTHR23155:SF1232">
    <property type="entry name" value="OS09G0270700 PROTEIN"/>
    <property type="match status" value="1"/>
</dbReference>
<dbReference type="InterPro" id="IPR058922">
    <property type="entry name" value="WHD_DRP"/>
</dbReference>
<dbReference type="OrthoDB" id="598235at2759"/>
<reference evidence="10 11" key="1">
    <citation type="journal article" date="2019" name="Nat. Plants">
        <title>Stout camphor tree genome fills gaps in understanding of flowering plant genome evolution.</title>
        <authorList>
            <person name="Chaw S.M."/>
            <person name="Liu Y.C."/>
            <person name="Wu Y.W."/>
            <person name="Wang H.Y."/>
            <person name="Lin C.I."/>
            <person name="Wu C.S."/>
            <person name="Ke H.M."/>
            <person name="Chang L.Y."/>
            <person name="Hsu C.Y."/>
            <person name="Yang H.T."/>
            <person name="Sudianto E."/>
            <person name="Hsu M.H."/>
            <person name="Wu K.P."/>
            <person name="Wang L.N."/>
            <person name="Leebens-Mack J.H."/>
            <person name="Tsai I.J."/>
        </authorList>
    </citation>
    <scope>NUCLEOTIDE SEQUENCE [LARGE SCALE GENOMIC DNA]</scope>
    <source>
        <strain evidence="11">cv. Chaw 1501</strain>
        <tissue evidence="10">Young leaves</tissue>
    </source>
</reference>
<dbReference type="AlphaFoldDB" id="A0A3S3MJY8"/>
<evidence type="ECO:0000256" key="5">
    <source>
        <dbReference type="SAM" id="SignalP"/>
    </source>
</evidence>
<dbReference type="Gene3D" id="3.40.50.300">
    <property type="entry name" value="P-loop containing nucleotide triphosphate hydrolases"/>
    <property type="match status" value="1"/>
</dbReference>
<dbReference type="CDD" id="cd14798">
    <property type="entry name" value="RX-CC_like"/>
    <property type="match status" value="1"/>
</dbReference>
<evidence type="ECO:0000256" key="1">
    <source>
        <dbReference type="ARBA" id="ARBA00022737"/>
    </source>
</evidence>
<evidence type="ECO:0000256" key="4">
    <source>
        <dbReference type="SAM" id="MobiDB-lite"/>
    </source>
</evidence>
<feature type="domain" description="Disease resistance protein winged helix" evidence="8">
    <location>
        <begin position="436"/>
        <end position="507"/>
    </location>
</feature>
<dbReference type="Pfam" id="PF18052">
    <property type="entry name" value="Rx_N"/>
    <property type="match status" value="1"/>
</dbReference>
<dbReference type="InterPro" id="IPR038005">
    <property type="entry name" value="RX-like_CC"/>
</dbReference>
<evidence type="ECO:0000259" key="7">
    <source>
        <dbReference type="Pfam" id="PF18052"/>
    </source>
</evidence>
<dbReference type="InterPro" id="IPR036388">
    <property type="entry name" value="WH-like_DNA-bd_sf"/>
</dbReference>
<keyword evidence="2" id="KW-0547">Nucleotide-binding</keyword>
<protein>
    <submittedName>
        <fullName evidence="10">Disease resistance protein</fullName>
    </submittedName>
</protein>
<feature type="chain" id="PRO_5018660236" evidence="5">
    <location>
        <begin position="22"/>
        <end position="943"/>
    </location>
</feature>
<dbReference type="Gene3D" id="1.20.5.4130">
    <property type="match status" value="1"/>
</dbReference>
<dbReference type="Pfam" id="PF23598">
    <property type="entry name" value="LRR_14"/>
    <property type="match status" value="1"/>
</dbReference>
<dbReference type="Pfam" id="PF23559">
    <property type="entry name" value="WHD_DRP"/>
    <property type="match status" value="1"/>
</dbReference>